<evidence type="ECO:0000256" key="1">
    <source>
        <dbReference type="ARBA" id="ARBA00022574"/>
    </source>
</evidence>
<sequence>MVDNDATYHADAVKECEELAFKLLSSLPRARLAMIQRKIAPLLQFDIVGTLPTELSMQIYVHLSAPSLLTCSLVSKRWNTLANEQLLWKSLCAAKGLMWKRPPLFPPSHVYGAKQIYRSRDMDDEGMGDSDEESFMEDDMAPMREGDSQALAAAKLQISRMYAEVDAQAARWHFHYSQGQPTASTSSPSASASSLPSNLPPPSTRKSVYHRSATPNTPMRLSAPPATRSLSLSHAFPTTPNYKLLYLTHSRLHSRFQSSSYVLSSVEARGTPSHQGHTNTIYCLQLYTYPSGVQVLFTGSRDKSVRQWNLSTGLVERVVTGVHESSILSICVRDGYLASAGSDQKVVVWDLERDRLVKVISDHEDSVLCVRFDDKRLVSCSKDRTVRTYSFPQLEPQFVLGAHRAAVNAVSLSHTFIVSGSGDRSIRLWDAETGKLLKKFENHHSRGIASIDFRAPGQVVSGSSDRHLKVFDVSTYAGWGTAEPHEAVSSAALAGSGMPCQSCGGVREDSSPITSRPVVERERAAHGDLVRSVALGDDWVVSGSYDKTIKVWNRRTGALVGDLTGGHTGRIFCIAFDCTKIVSCGEDQRICIWDFSHGIDTSFIRL</sequence>
<dbReference type="Pfam" id="PF12937">
    <property type="entry name" value="F-box-like"/>
    <property type="match status" value="1"/>
</dbReference>
<dbReference type="GO" id="GO:1990234">
    <property type="term" value="C:transferase complex"/>
    <property type="evidence" value="ECO:0007669"/>
    <property type="project" value="UniProtKB-ARBA"/>
</dbReference>
<dbReference type="InterPro" id="IPR020472">
    <property type="entry name" value="WD40_PAC1"/>
</dbReference>
<evidence type="ECO:0000259" key="5">
    <source>
        <dbReference type="PROSITE" id="PS50181"/>
    </source>
</evidence>
<keyword evidence="7" id="KW-1185">Reference proteome</keyword>
<dbReference type="SUPFAM" id="SSF81383">
    <property type="entry name" value="F-box domain"/>
    <property type="match status" value="1"/>
</dbReference>
<dbReference type="InterPro" id="IPR001680">
    <property type="entry name" value="WD40_rpt"/>
</dbReference>
<dbReference type="Proteomes" id="UP000305067">
    <property type="component" value="Unassembled WGS sequence"/>
</dbReference>
<dbReference type="EMBL" id="ML178814">
    <property type="protein sequence ID" value="TFL07245.1"/>
    <property type="molecule type" value="Genomic_DNA"/>
</dbReference>
<keyword evidence="2" id="KW-0677">Repeat</keyword>
<dbReference type="SMART" id="SM00256">
    <property type="entry name" value="FBOX"/>
    <property type="match status" value="1"/>
</dbReference>
<reference evidence="6 7" key="1">
    <citation type="journal article" date="2019" name="Nat. Ecol. Evol.">
        <title>Megaphylogeny resolves global patterns of mushroom evolution.</title>
        <authorList>
            <person name="Varga T."/>
            <person name="Krizsan K."/>
            <person name="Foldi C."/>
            <person name="Dima B."/>
            <person name="Sanchez-Garcia M."/>
            <person name="Sanchez-Ramirez S."/>
            <person name="Szollosi G.J."/>
            <person name="Szarkandi J.G."/>
            <person name="Papp V."/>
            <person name="Albert L."/>
            <person name="Andreopoulos W."/>
            <person name="Angelini C."/>
            <person name="Antonin V."/>
            <person name="Barry K.W."/>
            <person name="Bougher N.L."/>
            <person name="Buchanan P."/>
            <person name="Buyck B."/>
            <person name="Bense V."/>
            <person name="Catcheside P."/>
            <person name="Chovatia M."/>
            <person name="Cooper J."/>
            <person name="Damon W."/>
            <person name="Desjardin D."/>
            <person name="Finy P."/>
            <person name="Geml J."/>
            <person name="Haridas S."/>
            <person name="Hughes K."/>
            <person name="Justo A."/>
            <person name="Karasinski D."/>
            <person name="Kautmanova I."/>
            <person name="Kiss B."/>
            <person name="Kocsube S."/>
            <person name="Kotiranta H."/>
            <person name="LaButti K.M."/>
            <person name="Lechner B.E."/>
            <person name="Liimatainen K."/>
            <person name="Lipzen A."/>
            <person name="Lukacs Z."/>
            <person name="Mihaltcheva S."/>
            <person name="Morgado L.N."/>
            <person name="Niskanen T."/>
            <person name="Noordeloos M.E."/>
            <person name="Ohm R.A."/>
            <person name="Ortiz-Santana B."/>
            <person name="Ovrebo C."/>
            <person name="Racz N."/>
            <person name="Riley R."/>
            <person name="Savchenko A."/>
            <person name="Shiryaev A."/>
            <person name="Soop K."/>
            <person name="Spirin V."/>
            <person name="Szebenyi C."/>
            <person name="Tomsovsky M."/>
            <person name="Tulloss R.E."/>
            <person name="Uehling J."/>
            <person name="Grigoriev I.V."/>
            <person name="Vagvolgyi C."/>
            <person name="Papp T."/>
            <person name="Martin F.M."/>
            <person name="Miettinen O."/>
            <person name="Hibbett D.S."/>
            <person name="Nagy L.G."/>
        </authorList>
    </citation>
    <scope>NUCLEOTIDE SEQUENCE [LARGE SCALE GENOMIC DNA]</scope>
    <source>
        <strain evidence="6 7">CBS 309.79</strain>
    </source>
</reference>
<dbReference type="PROSITE" id="PS50181">
    <property type="entry name" value="FBOX"/>
    <property type="match status" value="1"/>
</dbReference>
<dbReference type="PANTHER" id="PTHR22847">
    <property type="entry name" value="WD40 REPEAT PROTEIN"/>
    <property type="match status" value="1"/>
</dbReference>
<dbReference type="InterPro" id="IPR011047">
    <property type="entry name" value="Quinoprotein_ADH-like_sf"/>
</dbReference>
<dbReference type="Gene3D" id="1.20.1280.50">
    <property type="match status" value="1"/>
</dbReference>
<feature type="compositionally biased region" description="Low complexity" evidence="4">
    <location>
        <begin position="181"/>
        <end position="197"/>
    </location>
</feature>
<evidence type="ECO:0000313" key="7">
    <source>
        <dbReference type="Proteomes" id="UP000305067"/>
    </source>
</evidence>
<feature type="repeat" description="WD" evidence="3">
    <location>
        <begin position="274"/>
        <end position="318"/>
    </location>
</feature>
<dbReference type="CDD" id="cd00200">
    <property type="entry name" value="WD40"/>
    <property type="match status" value="1"/>
</dbReference>
<dbReference type="OrthoDB" id="19711at2759"/>
<evidence type="ECO:0000256" key="3">
    <source>
        <dbReference type="PROSITE-ProRule" id="PRU00221"/>
    </source>
</evidence>
<feature type="repeat" description="WD" evidence="3">
    <location>
        <begin position="564"/>
        <end position="596"/>
    </location>
</feature>
<dbReference type="InterPro" id="IPR001810">
    <property type="entry name" value="F-box_dom"/>
</dbReference>
<dbReference type="Pfam" id="PF00400">
    <property type="entry name" value="WD40"/>
    <property type="match status" value="7"/>
</dbReference>
<dbReference type="InterPro" id="IPR036047">
    <property type="entry name" value="F-box-like_dom_sf"/>
</dbReference>
<accession>A0A5C3QYZ6</accession>
<keyword evidence="1 3" id="KW-0853">WD repeat</keyword>
<organism evidence="6 7">
    <name type="scientific">Pterulicium gracile</name>
    <dbReference type="NCBI Taxonomy" id="1884261"/>
    <lineage>
        <taxon>Eukaryota</taxon>
        <taxon>Fungi</taxon>
        <taxon>Dikarya</taxon>
        <taxon>Basidiomycota</taxon>
        <taxon>Agaricomycotina</taxon>
        <taxon>Agaricomycetes</taxon>
        <taxon>Agaricomycetidae</taxon>
        <taxon>Agaricales</taxon>
        <taxon>Pleurotineae</taxon>
        <taxon>Pterulaceae</taxon>
        <taxon>Pterulicium</taxon>
    </lineage>
</organism>
<dbReference type="PANTHER" id="PTHR22847:SF637">
    <property type="entry name" value="WD REPEAT DOMAIN 5B"/>
    <property type="match status" value="1"/>
</dbReference>
<dbReference type="STRING" id="1884261.A0A5C3QYZ6"/>
<dbReference type="PRINTS" id="PR00320">
    <property type="entry name" value="GPROTEINBRPT"/>
</dbReference>
<feature type="repeat" description="WD" evidence="3">
    <location>
        <begin position="400"/>
        <end position="439"/>
    </location>
</feature>
<dbReference type="PROSITE" id="PS50082">
    <property type="entry name" value="WD_REPEATS_2"/>
    <property type="match status" value="5"/>
</dbReference>
<evidence type="ECO:0000256" key="2">
    <source>
        <dbReference type="ARBA" id="ARBA00022737"/>
    </source>
</evidence>
<dbReference type="InterPro" id="IPR019775">
    <property type="entry name" value="WD40_repeat_CS"/>
</dbReference>
<dbReference type="SUPFAM" id="SSF50998">
    <property type="entry name" value="Quinoprotein alcohol dehydrogenase-like"/>
    <property type="match status" value="1"/>
</dbReference>
<proteinExistence type="predicted"/>
<feature type="repeat" description="WD" evidence="3">
    <location>
        <begin position="523"/>
        <end position="562"/>
    </location>
</feature>
<name>A0A5C3QYZ6_9AGAR</name>
<feature type="domain" description="F-box" evidence="5">
    <location>
        <begin position="45"/>
        <end position="91"/>
    </location>
</feature>
<dbReference type="InterPro" id="IPR015943">
    <property type="entry name" value="WD40/YVTN_repeat-like_dom_sf"/>
</dbReference>
<evidence type="ECO:0000313" key="6">
    <source>
        <dbReference type="EMBL" id="TFL07245.1"/>
    </source>
</evidence>
<dbReference type="PROSITE" id="PS00678">
    <property type="entry name" value="WD_REPEATS_1"/>
    <property type="match status" value="3"/>
</dbReference>
<dbReference type="Gene3D" id="2.130.10.10">
    <property type="entry name" value="YVTN repeat-like/Quinoprotein amine dehydrogenase"/>
    <property type="match status" value="2"/>
</dbReference>
<dbReference type="AlphaFoldDB" id="A0A5C3QYZ6"/>
<evidence type="ECO:0000256" key="4">
    <source>
        <dbReference type="SAM" id="MobiDB-lite"/>
    </source>
</evidence>
<feature type="repeat" description="WD" evidence="3">
    <location>
        <begin position="320"/>
        <end position="359"/>
    </location>
</feature>
<protein>
    <submittedName>
        <fullName evidence="6">Quinon protein alcohol dehydrogenase-like superfamily</fullName>
    </submittedName>
</protein>
<feature type="region of interest" description="Disordered" evidence="4">
    <location>
        <begin position="178"/>
        <end position="225"/>
    </location>
</feature>
<dbReference type="PROSITE" id="PS50294">
    <property type="entry name" value="WD_REPEATS_REGION"/>
    <property type="match status" value="2"/>
</dbReference>
<dbReference type="SMART" id="SM00320">
    <property type="entry name" value="WD40"/>
    <property type="match status" value="7"/>
</dbReference>
<gene>
    <name evidence="6" type="ORF">BDV98DRAFT_519907</name>
</gene>